<comment type="caution">
    <text evidence="2">The sequence shown here is derived from an EMBL/GenBank/DDBJ whole genome shotgun (WGS) entry which is preliminary data.</text>
</comment>
<dbReference type="AlphaFoldDB" id="A0A5B6THU3"/>
<keyword evidence="1" id="KW-0233">DNA recombination</keyword>
<dbReference type="InterPro" id="IPR013762">
    <property type="entry name" value="Integrase-like_cat_sf"/>
</dbReference>
<proteinExistence type="predicted"/>
<accession>A0A5B6THU3</accession>
<keyword evidence="3" id="KW-1185">Reference proteome</keyword>
<gene>
    <name evidence="2" type="ORF">FOA19_10025</name>
</gene>
<dbReference type="GO" id="GO:0015074">
    <property type="term" value="P:DNA integration"/>
    <property type="evidence" value="ECO:0007669"/>
    <property type="project" value="InterPro"/>
</dbReference>
<name>A0A5B6THU3_9BACT</name>
<dbReference type="SUPFAM" id="SSF56349">
    <property type="entry name" value="DNA breaking-rejoining enzymes"/>
    <property type="match status" value="1"/>
</dbReference>
<protein>
    <submittedName>
        <fullName evidence="2">Tyrosine-type recombinase/integrase</fullName>
    </submittedName>
</protein>
<evidence type="ECO:0000313" key="2">
    <source>
        <dbReference type="EMBL" id="KAA3438832.1"/>
    </source>
</evidence>
<dbReference type="GO" id="GO:0003677">
    <property type="term" value="F:DNA binding"/>
    <property type="evidence" value="ECO:0007669"/>
    <property type="project" value="InterPro"/>
</dbReference>
<dbReference type="Gene3D" id="1.10.443.10">
    <property type="entry name" value="Intergrase catalytic core"/>
    <property type="match status" value="1"/>
</dbReference>
<evidence type="ECO:0000313" key="3">
    <source>
        <dbReference type="Proteomes" id="UP000324133"/>
    </source>
</evidence>
<dbReference type="InterPro" id="IPR011010">
    <property type="entry name" value="DNA_brk_join_enz"/>
</dbReference>
<reference evidence="2 3" key="1">
    <citation type="submission" date="2019-07" db="EMBL/GenBank/DDBJ databases">
        <title>Rufibacter sp. nov., isolated from lake sediment.</title>
        <authorList>
            <person name="Qu J.-H."/>
        </authorList>
    </citation>
    <scope>NUCLEOTIDE SEQUENCE [LARGE SCALE GENOMIC DNA]</scope>
    <source>
        <strain evidence="2 3">NBS58-1</strain>
    </source>
</reference>
<dbReference type="EMBL" id="VKKY01000002">
    <property type="protein sequence ID" value="KAA3438832.1"/>
    <property type="molecule type" value="Genomic_DNA"/>
</dbReference>
<dbReference type="GO" id="GO:0006310">
    <property type="term" value="P:DNA recombination"/>
    <property type="evidence" value="ECO:0007669"/>
    <property type="project" value="UniProtKB-KW"/>
</dbReference>
<evidence type="ECO:0000256" key="1">
    <source>
        <dbReference type="ARBA" id="ARBA00023172"/>
    </source>
</evidence>
<sequence>MKTDLRYIQALLGHQSSKTTEIYTHITSHGLEGKDQEPA</sequence>
<organism evidence="2 3">
    <name type="scientific">Rufibacter hautae</name>
    <dbReference type="NCBI Taxonomy" id="2595005"/>
    <lineage>
        <taxon>Bacteria</taxon>
        <taxon>Pseudomonadati</taxon>
        <taxon>Bacteroidota</taxon>
        <taxon>Cytophagia</taxon>
        <taxon>Cytophagales</taxon>
        <taxon>Hymenobacteraceae</taxon>
        <taxon>Rufibacter</taxon>
    </lineage>
</organism>
<dbReference type="Proteomes" id="UP000324133">
    <property type="component" value="Unassembled WGS sequence"/>
</dbReference>
<dbReference type="OrthoDB" id="9801717at2"/>